<proteinExistence type="predicted"/>
<dbReference type="AlphaFoldDB" id="A0A8H7F121"/>
<reference evidence="2 3" key="1">
    <citation type="journal article" name="Sci. Rep.">
        <title>Telomere-to-telomere assembled and centromere annotated genomes of the two main subspecies of the button mushroom Agaricus bisporus reveal especially polymorphic chromosome ends.</title>
        <authorList>
            <person name="Sonnenberg A.S.M."/>
            <person name="Sedaghat-Telgerd N."/>
            <person name="Lavrijssen B."/>
            <person name="Ohm R.A."/>
            <person name="Hendrickx P.M."/>
            <person name="Scholtmeijer K."/>
            <person name="Baars J.J.P."/>
            <person name="van Peer A."/>
        </authorList>
    </citation>
    <scope>NUCLEOTIDE SEQUENCE [LARGE SCALE GENOMIC DNA]</scope>
    <source>
        <strain evidence="2 3">H119_p4</strain>
    </source>
</reference>
<name>A0A8H7F121_AGABI</name>
<dbReference type="Proteomes" id="UP000629468">
    <property type="component" value="Unassembled WGS sequence"/>
</dbReference>
<evidence type="ECO:0000313" key="3">
    <source>
        <dbReference type="Proteomes" id="UP000629468"/>
    </source>
</evidence>
<evidence type="ECO:0000256" key="1">
    <source>
        <dbReference type="SAM" id="MobiDB-lite"/>
    </source>
</evidence>
<feature type="region of interest" description="Disordered" evidence="1">
    <location>
        <begin position="175"/>
        <end position="225"/>
    </location>
</feature>
<comment type="caution">
    <text evidence="2">The sequence shown here is derived from an EMBL/GenBank/DDBJ whole genome shotgun (WGS) entry which is preliminary data.</text>
</comment>
<protein>
    <submittedName>
        <fullName evidence="2">Uncharacterized protein</fullName>
    </submittedName>
</protein>
<dbReference type="EMBL" id="JABXXO010000008">
    <property type="protein sequence ID" value="KAF7771712.1"/>
    <property type="molecule type" value="Genomic_DNA"/>
</dbReference>
<accession>A0A8H7F121</accession>
<organism evidence="2 3">
    <name type="scientific">Agaricus bisporus var. burnettii</name>
    <dbReference type="NCBI Taxonomy" id="192524"/>
    <lineage>
        <taxon>Eukaryota</taxon>
        <taxon>Fungi</taxon>
        <taxon>Dikarya</taxon>
        <taxon>Basidiomycota</taxon>
        <taxon>Agaricomycotina</taxon>
        <taxon>Agaricomycetes</taxon>
        <taxon>Agaricomycetidae</taxon>
        <taxon>Agaricales</taxon>
        <taxon>Agaricineae</taxon>
        <taxon>Agaricaceae</taxon>
        <taxon>Agaricus</taxon>
    </lineage>
</organism>
<evidence type="ECO:0000313" key="2">
    <source>
        <dbReference type="EMBL" id="KAF7771712.1"/>
    </source>
</evidence>
<sequence length="420" mass="45655">MPTSTQTLSEQTVQDAFHSYLRSSLTHAKMERLLDADVLSSAEGDLMITGPALSLYFAALRCTTNPPSVPLPRNPKSSAGDRPMELSYENCPPTFISFLRVWSMNVPAIQSLAPEHQHDLARLICGLPAIQNPVHRNISRIAAELRAVALEISQRRSFQDRFASALQTALDAGNSSHKRASFVPPPVYEPTSPSISYKPDRGSLSLQSHHLEPPSPSSTTPSPTILAPGLSPSIEFIRETLYAALGDVLEEHPSLRGLLSSDPCRAYFASVSLAILFVSTEAIDQTTKSIIGVLGTPLTLDECPRELQPLMAELMSIGEIAGNIVEEDNSSLMDALQRGEEVTGENETRLERVKKILIVGVGYESRNDIGNGTRTRKTSVQGRAVGFANRIGELALRMMSLPAFRQRQDSVFKVLAGIGG</sequence>
<gene>
    <name evidence="2" type="ORF">Agabi119p4_6023</name>
</gene>